<feature type="region of interest" description="Disordered" evidence="1">
    <location>
        <begin position="42"/>
        <end position="80"/>
    </location>
</feature>
<dbReference type="RefSeq" id="WP_238282559.1">
    <property type="nucleotide sequence ID" value="NZ_BPQL01000179.1"/>
</dbReference>
<evidence type="ECO:0000256" key="1">
    <source>
        <dbReference type="SAM" id="MobiDB-lite"/>
    </source>
</evidence>
<dbReference type="EMBL" id="JBEPMM010000003">
    <property type="protein sequence ID" value="MET3692226.1"/>
    <property type="molecule type" value="Genomic_DNA"/>
</dbReference>
<comment type="caution">
    <text evidence="2">The sequence shown here is derived from an EMBL/GenBank/DDBJ whole genome shotgun (WGS) entry which is preliminary data.</text>
</comment>
<evidence type="ECO:0000313" key="3">
    <source>
        <dbReference type="Proteomes" id="UP001549145"/>
    </source>
</evidence>
<proteinExistence type="predicted"/>
<keyword evidence="3" id="KW-1185">Reference proteome</keyword>
<sequence length="80" mass="8630">MAWFAVSPRDPADPRWPLPDRDCVRLKAEDVPDARAKFLQAYPSRPFGTPASPVPDAGTSGFAEDPQALDIVPIEAPSSP</sequence>
<organism evidence="2 3">
    <name type="scientific">Methylobacterium goesingense</name>
    <dbReference type="NCBI Taxonomy" id="243690"/>
    <lineage>
        <taxon>Bacteria</taxon>
        <taxon>Pseudomonadati</taxon>
        <taxon>Pseudomonadota</taxon>
        <taxon>Alphaproteobacteria</taxon>
        <taxon>Hyphomicrobiales</taxon>
        <taxon>Methylobacteriaceae</taxon>
        <taxon>Methylobacterium</taxon>
    </lineage>
</organism>
<accession>A0ABV2L323</accession>
<gene>
    <name evidence="2" type="ORF">ABID43_001757</name>
</gene>
<protein>
    <submittedName>
        <fullName evidence="2">Uncharacterized protein</fullName>
    </submittedName>
</protein>
<name>A0ABV2L323_9HYPH</name>
<reference evidence="2 3" key="1">
    <citation type="submission" date="2024-06" db="EMBL/GenBank/DDBJ databases">
        <title>Genomic Encyclopedia of Type Strains, Phase IV (KMG-IV): sequencing the most valuable type-strain genomes for metagenomic binning, comparative biology and taxonomic classification.</title>
        <authorList>
            <person name="Goeker M."/>
        </authorList>
    </citation>
    <scope>NUCLEOTIDE SEQUENCE [LARGE SCALE GENOMIC DNA]</scope>
    <source>
        <strain evidence="2 3">DSM 21331</strain>
    </source>
</reference>
<dbReference type="Proteomes" id="UP001549145">
    <property type="component" value="Unassembled WGS sequence"/>
</dbReference>
<evidence type="ECO:0000313" key="2">
    <source>
        <dbReference type="EMBL" id="MET3692226.1"/>
    </source>
</evidence>